<dbReference type="InterPro" id="IPR002123">
    <property type="entry name" value="Plipid/glycerol_acylTrfase"/>
</dbReference>
<dbReference type="InterPro" id="IPR000872">
    <property type="entry name" value="Tafazzin"/>
</dbReference>
<evidence type="ECO:0000256" key="5">
    <source>
        <dbReference type="ARBA" id="ARBA00022792"/>
    </source>
</evidence>
<comment type="subcellular location">
    <subcellularLocation>
        <location evidence="1">Mitochondrion inner membrane</location>
        <topology evidence="1">Peripheral membrane protein</topology>
        <orientation evidence="1">Intermembrane side</orientation>
    </subcellularLocation>
    <subcellularLocation>
        <location evidence="10">Mitochondrion outer membrane</location>
        <topology evidence="10">Peripheral membrane protein</topology>
        <orientation evidence="10">Intermembrane side</orientation>
    </subcellularLocation>
</comment>
<dbReference type="PRINTS" id="PR00979">
    <property type="entry name" value="TAFAZZIN"/>
</dbReference>
<keyword evidence="4" id="KW-1000">Mitochondrion outer membrane</keyword>
<dbReference type="GO" id="GO:0005741">
    <property type="term" value="C:mitochondrial outer membrane"/>
    <property type="evidence" value="ECO:0007669"/>
    <property type="project" value="UniProtKB-SubCell"/>
</dbReference>
<proteinExistence type="inferred from homology"/>
<evidence type="ECO:0000256" key="11">
    <source>
        <dbReference type="ARBA" id="ARBA00047906"/>
    </source>
</evidence>
<dbReference type="CDD" id="cd07989">
    <property type="entry name" value="LPLAT_AGPAT-like"/>
    <property type="match status" value="1"/>
</dbReference>
<evidence type="ECO:0000256" key="8">
    <source>
        <dbReference type="ARBA" id="ARBA00023136"/>
    </source>
</evidence>
<comment type="caution">
    <text evidence="14">The sequence shown here is derived from an EMBL/GenBank/DDBJ whole genome shotgun (WGS) entry which is preliminary data.</text>
</comment>
<gene>
    <name evidence="14" type="ORF">F5147DRAFT_668147</name>
</gene>
<dbReference type="GeneID" id="64697588"/>
<organism evidence="14 15">
    <name type="scientific">Suillus discolor</name>
    <dbReference type="NCBI Taxonomy" id="1912936"/>
    <lineage>
        <taxon>Eukaryota</taxon>
        <taxon>Fungi</taxon>
        <taxon>Dikarya</taxon>
        <taxon>Basidiomycota</taxon>
        <taxon>Agaricomycotina</taxon>
        <taxon>Agaricomycetes</taxon>
        <taxon>Agaricomycetidae</taxon>
        <taxon>Boletales</taxon>
        <taxon>Suillineae</taxon>
        <taxon>Suillaceae</taxon>
        <taxon>Suillus</taxon>
    </lineage>
</organism>
<dbReference type="RefSeq" id="XP_041299196.1">
    <property type="nucleotide sequence ID" value="XM_041435329.1"/>
</dbReference>
<keyword evidence="9 14" id="KW-0012">Acyltransferase</keyword>
<dbReference type="PANTHER" id="PTHR12497:SF0">
    <property type="entry name" value="TAFAZZIN"/>
    <property type="match status" value="1"/>
</dbReference>
<evidence type="ECO:0000256" key="10">
    <source>
        <dbReference type="ARBA" id="ARBA00024323"/>
    </source>
</evidence>
<keyword evidence="3" id="KW-0808">Transferase</keyword>
<dbReference type="SMART" id="SM00563">
    <property type="entry name" value="PlsC"/>
    <property type="match status" value="1"/>
</dbReference>
<comment type="catalytic activity">
    <reaction evidence="11">
        <text>1'-[1,2-diacyl-sn-glycero-3-phospho],3'-[1-acyl-sn-glycero-3-phospho]-glycerol + a 1,2-diacyl-sn-glycero-3-phosphocholine = a cardiolipin + a 1-acyl-sn-glycero-3-phosphocholine</text>
        <dbReference type="Rhea" id="RHEA:33731"/>
        <dbReference type="ChEBI" id="CHEBI:57643"/>
        <dbReference type="ChEBI" id="CHEBI:58168"/>
        <dbReference type="ChEBI" id="CHEBI:62237"/>
        <dbReference type="ChEBI" id="CHEBI:64743"/>
    </reaction>
    <physiologicalReaction direction="left-to-right" evidence="11">
        <dbReference type="Rhea" id="RHEA:33732"/>
    </physiologicalReaction>
    <physiologicalReaction direction="right-to-left" evidence="11">
        <dbReference type="Rhea" id="RHEA:33733"/>
    </physiologicalReaction>
</comment>
<dbReference type="GO" id="GO:0047184">
    <property type="term" value="F:1-acylglycerophosphocholine O-acyltransferase activity"/>
    <property type="evidence" value="ECO:0007669"/>
    <property type="project" value="TreeGrafter"/>
</dbReference>
<dbReference type="GO" id="GO:0035965">
    <property type="term" value="P:cardiolipin acyl-chain remodeling"/>
    <property type="evidence" value="ECO:0007669"/>
    <property type="project" value="TreeGrafter"/>
</dbReference>
<evidence type="ECO:0000256" key="9">
    <source>
        <dbReference type="ARBA" id="ARBA00023315"/>
    </source>
</evidence>
<dbReference type="GO" id="GO:0005743">
    <property type="term" value="C:mitochondrial inner membrane"/>
    <property type="evidence" value="ECO:0007669"/>
    <property type="project" value="UniProtKB-SubCell"/>
</dbReference>
<keyword evidence="5" id="KW-0999">Mitochondrion inner membrane</keyword>
<dbReference type="SUPFAM" id="SSF69593">
    <property type="entry name" value="Glycerol-3-phosphate (1)-acyltransferase"/>
    <property type="match status" value="1"/>
</dbReference>
<dbReference type="OrthoDB" id="193467at2759"/>
<keyword evidence="6" id="KW-0443">Lipid metabolism</keyword>
<evidence type="ECO:0000256" key="1">
    <source>
        <dbReference type="ARBA" id="ARBA00004137"/>
    </source>
</evidence>
<evidence type="ECO:0000256" key="6">
    <source>
        <dbReference type="ARBA" id="ARBA00023098"/>
    </source>
</evidence>
<evidence type="ECO:0000256" key="7">
    <source>
        <dbReference type="ARBA" id="ARBA00023128"/>
    </source>
</evidence>
<feature type="domain" description="Phospholipid/glycerol acyltransferase" evidence="13">
    <location>
        <begin position="52"/>
        <end position="185"/>
    </location>
</feature>
<evidence type="ECO:0000259" key="13">
    <source>
        <dbReference type="SMART" id="SM00563"/>
    </source>
</evidence>
<evidence type="ECO:0000313" key="14">
    <source>
        <dbReference type="EMBL" id="KAG2119087.1"/>
    </source>
</evidence>
<dbReference type="PANTHER" id="PTHR12497">
    <property type="entry name" value="TAZ PROTEIN TAFAZZIN"/>
    <property type="match status" value="1"/>
</dbReference>
<comment type="similarity">
    <text evidence="2 12">Belongs to the taffazin family.</text>
</comment>
<name>A0A9P7FHY5_9AGAM</name>
<keyword evidence="8" id="KW-0472">Membrane</keyword>
<dbReference type="GO" id="GO:0007007">
    <property type="term" value="P:inner mitochondrial membrane organization"/>
    <property type="evidence" value="ECO:0007669"/>
    <property type="project" value="TreeGrafter"/>
</dbReference>
<evidence type="ECO:0000256" key="12">
    <source>
        <dbReference type="RuleBase" id="RU365062"/>
    </source>
</evidence>
<evidence type="ECO:0000256" key="3">
    <source>
        <dbReference type="ARBA" id="ARBA00022679"/>
    </source>
</evidence>
<dbReference type="AlphaFoldDB" id="A0A9P7FHY5"/>
<dbReference type="EMBL" id="JABBWM010000003">
    <property type="protein sequence ID" value="KAG2119087.1"/>
    <property type="molecule type" value="Genomic_DNA"/>
</dbReference>
<dbReference type="Pfam" id="PF01553">
    <property type="entry name" value="Acyltransferase"/>
    <property type="match status" value="1"/>
</dbReference>
<evidence type="ECO:0000256" key="4">
    <source>
        <dbReference type="ARBA" id="ARBA00022787"/>
    </source>
</evidence>
<keyword evidence="15" id="KW-1185">Reference proteome</keyword>
<evidence type="ECO:0000313" key="15">
    <source>
        <dbReference type="Proteomes" id="UP000823399"/>
    </source>
</evidence>
<accession>A0A9P7FHY5</accession>
<reference evidence="14" key="1">
    <citation type="journal article" date="2020" name="New Phytol.">
        <title>Comparative genomics reveals dynamic genome evolution in host specialist ectomycorrhizal fungi.</title>
        <authorList>
            <person name="Lofgren L.A."/>
            <person name="Nguyen N.H."/>
            <person name="Vilgalys R."/>
            <person name="Ruytinx J."/>
            <person name="Liao H.L."/>
            <person name="Branco S."/>
            <person name="Kuo A."/>
            <person name="LaButti K."/>
            <person name="Lipzen A."/>
            <person name="Andreopoulos W."/>
            <person name="Pangilinan J."/>
            <person name="Riley R."/>
            <person name="Hundley H."/>
            <person name="Na H."/>
            <person name="Barry K."/>
            <person name="Grigoriev I.V."/>
            <person name="Stajich J.E."/>
            <person name="Kennedy P.G."/>
        </authorList>
    </citation>
    <scope>NUCLEOTIDE SEQUENCE</scope>
    <source>
        <strain evidence="14">FC423</strain>
    </source>
</reference>
<protein>
    <recommendedName>
        <fullName evidence="12">Tafazzin family protein</fullName>
    </recommendedName>
</protein>
<keyword evidence="7" id="KW-0496">Mitochondrion</keyword>
<evidence type="ECO:0000256" key="2">
    <source>
        <dbReference type="ARBA" id="ARBA00010524"/>
    </source>
</evidence>
<dbReference type="Proteomes" id="UP000823399">
    <property type="component" value="Unassembled WGS sequence"/>
</dbReference>
<sequence length="293" mass="32496">MAELLSTATITATGLLCKAFLNSGLCSITVSNLHILLDALRNDERRRHGQGVVTVANHISTLDDPLAWGTLPIELYLKSNTTRWSLGASEIMFTNPLFSAFFRKGQVLETFRGKGIFQPSVDIAIKRLNEGHWVHLFGEGKINQPPDYPRTNGVARLPRFKWGVGRILMETAVPPLIIPMWLTGFDKLMPEHRSFPYKYFPRLGVRLGVAFGDPIPVEEITAALSARSYVPLVTEDGTNSKLSNELYPGGCVGRTAHKRHMDVARSDVTATIQRAVEALGRRVSGDLLNDFRS</sequence>